<evidence type="ECO:0000313" key="1">
    <source>
        <dbReference type="EMBL" id="AGZ40746.1"/>
    </source>
</evidence>
<organism evidence="1 2">
    <name type="scientific">Actinoplanes friuliensis DSM 7358</name>
    <dbReference type="NCBI Taxonomy" id="1246995"/>
    <lineage>
        <taxon>Bacteria</taxon>
        <taxon>Bacillati</taxon>
        <taxon>Actinomycetota</taxon>
        <taxon>Actinomycetes</taxon>
        <taxon>Micromonosporales</taxon>
        <taxon>Micromonosporaceae</taxon>
        <taxon>Actinoplanes</taxon>
    </lineage>
</organism>
<evidence type="ECO:0000313" key="2">
    <source>
        <dbReference type="Proteomes" id="UP000017746"/>
    </source>
</evidence>
<reference evidence="1 2" key="1">
    <citation type="journal article" date="2014" name="J. Biotechnol.">
        <title>Complete genome sequence of the actinobacterium Actinoplanes friuliensis HAG 010964, producer of the lipopeptide antibiotic friulimycin.</title>
        <authorList>
            <person name="Ruckert C."/>
            <person name="Szczepanowski R."/>
            <person name="Albersmeier A."/>
            <person name="Goesmann A."/>
            <person name="Fischer N."/>
            <person name="Steinkamper A."/>
            <person name="Puhler A."/>
            <person name="Biener R."/>
            <person name="Schwartz D."/>
            <person name="Kalinowski J."/>
        </authorList>
    </citation>
    <scope>NUCLEOTIDE SEQUENCE [LARGE SCALE GENOMIC DNA]</scope>
    <source>
        <strain evidence="1 2">DSM 7358</strain>
    </source>
</reference>
<dbReference type="KEGG" id="afs:AFR_12300"/>
<accession>U5VYL1</accession>
<dbReference type="EMBL" id="CP006272">
    <property type="protein sequence ID" value="AGZ40746.1"/>
    <property type="molecule type" value="Genomic_DNA"/>
</dbReference>
<keyword evidence="2" id="KW-1185">Reference proteome</keyword>
<name>U5VYL1_9ACTN</name>
<sequence length="62" mass="6437">MVDLVLPAGVGDERDPDPAAVDVDLTSTRADCTLVPGATGPVQRPDELVLAEADMSDLYEGP</sequence>
<dbReference type="HOGENOM" id="CLU_2893688_0_0_11"/>
<gene>
    <name evidence="1" type="ORF">AFR_12300</name>
</gene>
<dbReference type="AlphaFoldDB" id="U5VYL1"/>
<dbReference type="Proteomes" id="UP000017746">
    <property type="component" value="Chromosome"/>
</dbReference>
<proteinExistence type="predicted"/>
<protein>
    <submittedName>
        <fullName evidence="1">Uncharacterized protein</fullName>
    </submittedName>
</protein>